<evidence type="ECO:0000313" key="1">
    <source>
        <dbReference type="EMBL" id="VWB83812.1"/>
    </source>
</evidence>
<dbReference type="EMBL" id="CABVPY010000024">
    <property type="protein sequence ID" value="VWB83812.1"/>
    <property type="molecule type" value="Genomic_DNA"/>
</dbReference>
<sequence length="356" mass="39520">MTDGTIAAVLRDALFEHELFRAGGSGVAYAVDEIRRVPKTWAFDRDEIISELGRMSEEGLVVALGHCWHAPIAGQIVRERRWVELGRRHSSLSASDASLHDLVLAVIASGGEESDELSSGALVKDALVVYLSRHGIKDIDRVVDDLIAMELVNPDNSHEFGWFPALSLSADGARRYANDVVRQLGLRPPATILAPALPEKLPFETLGLDPVLADNLRYRWEEAGRCISARAWLASTALLGSILEVVLPVWLQRDETAARTALRTLGKERKRSQPIERWDLVDLISVAVELRYIDLGLGRHLDALRESRNLIHPDKHLRERSTPDEHLSVISREVVLSVLDAFANAVAQEDGATRRR</sequence>
<evidence type="ECO:0008006" key="3">
    <source>
        <dbReference type="Google" id="ProtNLM"/>
    </source>
</evidence>
<accession>A0A6P2MV67</accession>
<reference evidence="1 2" key="1">
    <citation type="submission" date="2019-09" db="EMBL/GenBank/DDBJ databases">
        <authorList>
            <person name="Depoorter E."/>
        </authorList>
    </citation>
    <scope>NUCLEOTIDE SEQUENCE [LARGE SCALE GENOMIC DNA]</scope>
    <source>
        <strain evidence="1">LMG 6863</strain>
    </source>
</reference>
<proteinExistence type="predicted"/>
<dbReference type="RefSeq" id="WP_174942139.1">
    <property type="nucleotide sequence ID" value="NZ_CABVPY010000024.1"/>
</dbReference>
<evidence type="ECO:0000313" key="2">
    <source>
        <dbReference type="Proteomes" id="UP000494170"/>
    </source>
</evidence>
<dbReference type="Proteomes" id="UP000494170">
    <property type="component" value="Unassembled WGS sequence"/>
</dbReference>
<protein>
    <recommendedName>
        <fullName evidence="3">DUF4145 domain-containing protein</fullName>
    </recommendedName>
</protein>
<organism evidence="1 2">
    <name type="scientific">Burkholderia lata (strain ATCC 17760 / DSM 23089 / LMG 22485 / NCIMB 9086 / R18194 / 383)</name>
    <dbReference type="NCBI Taxonomy" id="482957"/>
    <lineage>
        <taxon>Bacteria</taxon>
        <taxon>Pseudomonadati</taxon>
        <taxon>Pseudomonadota</taxon>
        <taxon>Betaproteobacteria</taxon>
        <taxon>Burkholderiales</taxon>
        <taxon>Burkholderiaceae</taxon>
        <taxon>Burkholderia</taxon>
        <taxon>Burkholderia cepacia complex</taxon>
    </lineage>
</organism>
<dbReference type="AlphaFoldDB" id="A0A6P2MV67"/>
<name>A0A6P2MV67_BURL3</name>
<gene>
    <name evidence="1" type="ORF">BLA6863_03981</name>
</gene>